<evidence type="ECO:0000313" key="2">
    <source>
        <dbReference type="EMBL" id="KAJ8413008.1"/>
    </source>
</evidence>
<accession>A0AAD7WXW8</accession>
<proteinExistence type="predicted"/>
<name>A0AAD7WXW8_9TELE</name>
<gene>
    <name evidence="2" type="ORF">AAFF_G00105900</name>
</gene>
<protein>
    <submittedName>
        <fullName evidence="2">Uncharacterized protein</fullName>
    </submittedName>
</protein>
<evidence type="ECO:0000313" key="3">
    <source>
        <dbReference type="Proteomes" id="UP001221898"/>
    </source>
</evidence>
<sequence length="124" mass="13377">MRLLPEGSIPSLHPSLPVHIWLPSGWRVCRSPASPSLSPSPQEACPDSHLITMLTDVILLRLRSSHRGAVSALAPRWHTHPARVRRASSTPQRPASQTAGAFRHRPAPSTEHRADLGSVLASAG</sequence>
<feature type="region of interest" description="Disordered" evidence="1">
    <location>
        <begin position="78"/>
        <end position="124"/>
    </location>
</feature>
<feature type="compositionally biased region" description="Polar residues" evidence="1">
    <location>
        <begin position="87"/>
        <end position="99"/>
    </location>
</feature>
<dbReference type="Proteomes" id="UP001221898">
    <property type="component" value="Unassembled WGS sequence"/>
</dbReference>
<dbReference type="EMBL" id="JAINUG010000017">
    <property type="protein sequence ID" value="KAJ8413008.1"/>
    <property type="molecule type" value="Genomic_DNA"/>
</dbReference>
<evidence type="ECO:0000256" key="1">
    <source>
        <dbReference type="SAM" id="MobiDB-lite"/>
    </source>
</evidence>
<reference evidence="2" key="1">
    <citation type="journal article" date="2023" name="Science">
        <title>Genome structures resolve the early diversification of teleost fishes.</title>
        <authorList>
            <person name="Parey E."/>
            <person name="Louis A."/>
            <person name="Montfort J."/>
            <person name="Bouchez O."/>
            <person name="Roques C."/>
            <person name="Iampietro C."/>
            <person name="Lluch J."/>
            <person name="Castinel A."/>
            <person name="Donnadieu C."/>
            <person name="Desvignes T."/>
            <person name="Floi Bucao C."/>
            <person name="Jouanno E."/>
            <person name="Wen M."/>
            <person name="Mejri S."/>
            <person name="Dirks R."/>
            <person name="Jansen H."/>
            <person name="Henkel C."/>
            <person name="Chen W.J."/>
            <person name="Zahm M."/>
            <person name="Cabau C."/>
            <person name="Klopp C."/>
            <person name="Thompson A.W."/>
            <person name="Robinson-Rechavi M."/>
            <person name="Braasch I."/>
            <person name="Lecointre G."/>
            <person name="Bobe J."/>
            <person name="Postlethwait J.H."/>
            <person name="Berthelot C."/>
            <person name="Roest Crollius H."/>
            <person name="Guiguen Y."/>
        </authorList>
    </citation>
    <scope>NUCLEOTIDE SEQUENCE</scope>
    <source>
        <strain evidence="2">NC1722</strain>
    </source>
</reference>
<keyword evidence="3" id="KW-1185">Reference proteome</keyword>
<organism evidence="2 3">
    <name type="scientific">Aldrovandia affinis</name>
    <dbReference type="NCBI Taxonomy" id="143900"/>
    <lineage>
        <taxon>Eukaryota</taxon>
        <taxon>Metazoa</taxon>
        <taxon>Chordata</taxon>
        <taxon>Craniata</taxon>
        <taxon>Vertebrata</taxon>
        <taxon>Euteleostomi</taxon>
        <taxon>Actinopterygii</taxon>
        <taxon>Neopterygii</taxon>
        <taxon>Teleostei</taxon>
        <taxon>Notacanthiformes</taxon>
        <taxon>Halosauridae</taxon>
        <taxon>Aldrovandia</taxon>
    </lineage>
</organism>
<comment type="caution">
    <text evidence="2">The sequence shown here is derived from an EMBL/GenBank/DDBJ whole genome shotgun (WGS) entry which is preliminary data.</text>
</comment>
<dbReference type="AlphaFoldDB" id="A0AAD7WXW8"/>